<comment type="caution">
    <text evidence="2">The sequence shown here is derived from an EMBL/GenBank/DDBJ whole genome shotgun (WGS) entry which is preliminary data.</text>
</comment>
<sequence>MPWYAQIKRVEQRGDSRFSGVVSLDRGETPDDLSRVALLVGGDAVALLLFATIGRVSHGEGFSLLGALSTAWPFMLGWFGAAALLGGYSKAAQGGSTGAAAGTAAKCWAAGIPAGHLVRAAARGYFPDPSFIAVSMAATGVFLVGWRTALAAATPEVKEPETPLEQLRARGNRKGNILEMFQMLSSLVKRW</sequence>
<evidence type="ECO:0000313" key="3">
    <source>
        <dbReference type="Proteomes" id="UP001205105"/>
    </source>
</evidence>
<dbReference type="InterPro" id="IPR021414">
    <property type="entry name" value="DUF3054"/>
</dbReference>
<keyword evidence="1" id="KW-0472">Membrane</keyword>
<keyword evidence="1" id="KW-1133">Transmembrane helix</keyword>
<dbReference type="EMBL" id="JADXDR010000102">
    <property type="protein sequence ID" value="KAI7839351.1"/>
    <property type="molecule type" value="Genomic_DNA"/>
</dbReference>
<evidence type="ECO:0000256" key="1">
    <source>
        <dbReference type="SAM" id="Phobius"/>
    </source>
</evidence>
<evidence type="ECO:0000313" key="2">
    <source>
        <dbReference type="EMBL" id="KAI7839351.1"/>
    </source>
</evidence>
<dbReference type="Proteomes" id="UP001205105">
    <property type="component" value="Unassembled WGS sequence"/>
</dbReference>
<gene>
    <name evidence="2" type="ORF">COHA_006877</name>
</gene>
<dbReference type="Pfam" id="PF11255">
    <property type="entry name" value="DUF3054"/>
    <property type="match status" value="1"/>
</dbReference>
<keyword evidence="1" id="KW-0812">Transmembrane</keyword>
<dbReference type="AlphaFoldDB" id="A0AAD5DLW2"/>
<protein>
    <submittedName>
        <fullName evidence="2">Uncharacterized protein</fullName>
    </submittedName>
</protein>
<reference evidence="2" key="1">
    <citation type="submission" date="2020-11" db="EMBL/GenBank/DDBJ databases">
        <title>Chlorella ohadii genome sequencing and assembly.</title>
        <authorList>
            <person name="Murik O."/>
            <person name="Treves H."/>
            <person name="Kedem I."/>
            <person name="Shotland Y."/>
            <person name="Kaplan A."/>
        </authorList>
    </citation>
    <scope>NUCLEOTIDE SEQUENCE</scope>
    <source>
        <strain evidence="2">1</strain>
    </source>
</reference>
<name>A0AAD5DLW2_9CHLO</name>
<dbReference type="PANTHER" id="PTHR35283">
    <property type="entry name" value="T12C22.21 PROTEIN"/>
    <property type="match status" value="1"/>
</dbReference>
<feature type="transmembrane region" description="Helical" evidence="1">
    <location>
        <begin position="62"/>
        <end position="85"/>
    </location>
</feature>
<accession>A0AAD5DLW2</accession>
<keyword evidence="3" id="KW-1185">Reference proteome</keyword>
<organism evidence="2 3">
    <name type="scientific">Chlorella ohadii</name>
    <dbReference type="NCBI Taxonomy" id="2649997"/>
    <lineage>
        <taxon>Eukaryota</taxon>
        <taxon>Viridiplantae</taxon>
        <taxon>Chlorophyta</taxon>
        <taxon>core chlorophytes</taxon>
        <taxon>Trebouxiophyceae</taxon>
        <taxon>Chlorellales</taxon>
        <taxon>Chlorellaceae</taxon>
        <taxon>Chlorella clade</taxon>
        <taxon>Chlorella</taxon>
    </lineage>
</organism>
<feature type="transmembrane region" description="Helical" evidence="1">
    <location>
        <begin position="36"/>
        <end position="56"/>
    </location>
</feature>
<proteinExistence type="predicted"/>
<dbReference type="PANTHER" id="PTHR35283:SF3">
    <property type="entry name" value="T12C22.21 PROTEIN"/>
    <property type="match status" value="1"/>
</dbReference>